<proteinExistence type="predicted"/>
<dbReference type="AlphaFoldDB" id="A0AAW0BYZ7"/>
<protein>
    <submittedName>
        <fullName evidence="1">Uncharacterized protein</fullName>
    </submittedName>
</protein>
<comment type="caution">
    <text evidence="1">The sequence shown here is derived from an EMBL/GenBank/DDBJ whole genome shotgun (WGS) entry which is preliminary data.</text>
</comment>
<evidence type="ECO:0000313" key="1">
    <source>
        <dbReference type="EMBL" id="KAK7032210.1"/>
    </source>
</evidence>
<sequence>MEDLASLDPSILEIAYDTDSAVEGTDEDSDLPLEVELHPSSDSNKKYARPTLVEDVVRIILTEAVKDARDPVTKELKGITSYLLLSRKFLKSLIKAAYRAIYIRDRTTLELFYTSIVSNPRLARFVRAFNIAPPCVPFVHGTPSYVEPQYSNVPAHTAGVLTTLSPYLRGLFLLIPVHPTILYAFRSSPFPKLRVLDAFHPFLLDALSIREYNKLLSPNYEDLTPVEIGVSSDQSSNQEDPVVWPKLERLSIRFDGYAPRSPTLDLRYITSPRHFIVRPWPYEKWEYSLVNFLVYIFPPPAVDAIALMWTPVESPVHRGFEFLFHPKTVIPVVGDTRAHTFSDEPGMEFFHRLSFVTADSVSLPAFWISAKAFVAQREVDDSIFLPEQFEHLVGYIEPA</sequence>
<gene>
    <name evidence="1" type="ORF">VNI00_013384</name>
</gene>
<dbReference type="Proteomes" id="UP001383192">
    <property type="component" value="Unassembled WGS sequence"/>
</dbReference>
<keyword evidence="2" id="KW-1185">Reference proteome</keyword>
<name>A0AAW0BYZ7_9AGAR</name>
<organism evidence="1 2">
    <name type="scientific">Paramarasmius palmivorus</name>
    <dbReference type="NCBI Taxonomy" id="297713"/>
    <lineage>
        <taxon>Eukaryota</taxon>
        <taxon>Fungi</taxon>
        <taxon>Dikarya</taxon>
        <taxon>Basidiomycota</taxon>
        <taxon>Agaricomycotina</taxon>
        <taxon>Agaricomycetes</taxon>
        <taxon>Agaricomycetidae</taxon>
        <taxon>Agaricales</taxon>
        <taxon>Marasmiineae</taxon>
        <taxon>Marasmiaceae</taxon>
        <taxon>Paramarasmius</taxon>
    </lineage>
</organism>
<dbReference type="EMBL" id="JAYKXP010000067">
    <property type="protein sequence ID" value="KAK7032210.1"/>
    <property type="molecule type" value="Genomic_DNA"/>
</dbReference>
<evidence type="ECO:0000313" key="2">
    <source>
        <dbReference type="Proteomes" id="UP001383192"/>
    </source>
</evidence>
<reference evidence="1 2" key="1">
    <citation type="submission" date="2024-01" db="EMBL/GenBank/DDBJ databases">
        <title>A draft genome for a cacao thread blight-causing isolate of Paramarasmius palmivorus.</title>
        <authorList>
            <person name="Baruah I.K."/>
            <person name="Bukari Y."/>
            <person name="Amoako-Attah I."/>
            <person name="Meinhardt L.W."/>
            <person name="Bailey B.A."/>
            <person name="Cohen S.P."/>
        </authorList>
    </citation>
    <scope>NUCLEOTIDE SEQUENCE [LARGE SCALE GENOMIC DNA]</scope>
    <source>
        <strain evidence="1 2">GH-12</strain>
    </source>
</reference>
<accession>A0AAW0BYZ7</accession>